<name>A0AB34JJC4_PRYPA</name>
<keyword evidence="3" id="KW-1185">Reference proteome</keyword>
<evidence type="ECO:0000256" key="1">
    <source>
        <dbReference type="SAM" id="SignalP"/>
    </source>
</evidence>
<proteinExistence type="predicted"/>
<feature type="signal peptide" evidence="1">
    <location>
        <begin position="1"/>
        <end position="20"/>
    </location>
</feature>
<keyword evidence="1" id="KW-0732">Signal</keyword>
<dbReference type="Proteomes" id="UP001515480">
    <property type="component" value="Unassembled WGS sequence"/>
</dbReference>
<comment type="caution">
    <text evidence="2">The sequence shown here is derived from an EMBL/GenBank/DDBJ whole genome shotgun (WGS) entry which is preliminary data.</text>
</comment>
<accession>A0AB34JJC4</accession>
<reference evidence="2 3" key="1">
    <citation type="journal article" date="2024" name="Science">
        <title>Giant polyketide synthase enzymes in the biosynthesis of giant marine polyether toxins.</title>
        <authorList>
            <person name="Fallon T.R."/>
            <person name="Shende V.V."/>
            <person name="Wierzbicki I.H."/>
            <person name="Pendleton A.L."/>
            <person name="Watervoot N.F."/>
            <person name="Auber R.P."/>
            <person name="Gonzalez D.J."/>
            <person name="Wisecaver J.H."/>
            <person name="Moore B.S."/>
        </authorList>
    </citation>
    <scope>NUCLEOTIDE SEQUENCE [LARGE SCALE GENOMIC DNA]</scope>
    <source>
        <strain evidence="2 3">12B1</strain>
    </source>
</reference>
<feature type="chain" id="PRO_5044227833" evidence="1">
    <location>
        <begin position="21"/>
        <end position="176"/>
    </location>
</feature>
<evidence type="ECO:0000313" key="3">
    <source>
        <dbReference type="Proteomes" id="UP001515480"/>
    </source>
</evidence>
<protein>
    <submittedName>
        <fullName evidence="2">Uncharacterized protein</fullName>
    </submittedName>
</protein>
<gene>
    <name evidence="2" type="ORF">AB1Y20_021162</name>
</gene>
<dbReference type="AlphaFoldDB" id="A0AB34JJC4"/>
<dbReference type="EMBL" id="JBGBPQ010000007">
    <property type="protein sequence ID" value="KAL1521501.1"/>
    <property type="molecule type" value="Genomic_DNA"/>
</dbReference>
<organism evidence="2 3">
    <name type="scientific">Prymnesium parvum</name>
    <name type="common">Toxic golden alga</name>
    <dbReference type="NCBI Taxonomy" id="97485"/>
    <lineage>
        <taxon>Eukaryota</taxon>
        <taxon>Haptista</taxon>
        <taxon>Haptophyta</taxon>
        <taxon>Prymnesiophyceae</taxon>
        <taxon>Prymnesiales</taxon>
        <taxon>Prymnesiaceae</taxon>
        <taxon>Prymnesium</taxon>
    </lineage>
</organism>
<evidence type="ECO:0000313" key="2">
    <source>
        <dbReference type="EMBL" id="KAL1521501.1"/>
    </source>
</evidence>
<sequence length="176" mass="19397">MASTLHALALVLLAAPAAETVRLTPPLHPSTYCRHRSRCNAPDARQRFDLRVDLGPGCGVMEQALEPLFSSSDLVTVRYQLPLRLELAPHLGQMRVTKSGMGLMEGDVLRACSTFQPQMDNVFGLFPVGTKPSKCLFICDGQPSEKVIEALTANTEDKASEILMVFERPSELHRLH</sequence>